<comment type="cofactor">
    <cofactor evidence="9">
        <name>Mg(2+)</name>
        <dbReference type="ChEBI" id="CHEBI:18420"/>
    </cofactor>
    <text evidence="9">Binds 1 Mg(2+) ion per subunit.</text>
</comment>
<dbReference type="HAMAP" id="MF_00097">
    <property type="entry name" value="TMP_synthase"/>
    <property type="match status" value="1"/>
</dbReference>
<feature type="binding site" evidence="9">
    <location>
        <position position="71"/>
    </location>
    <ligand>
        <name>4-amino-2-methyl-5-(diphosphooxymethyl)pyrimidine</name>
        <dbReference type="ChEBI" id="CHEBI:57841"/>
    </ligand>
</feature>
<dbReference type="Pfam" id="PF02581">
    <property type="entry name" value="TMP-TENI"/>
    <property type="match status" value="1"/>
</dbReference>
<accession>A0A9D1L6J8</accession>
<evidence type="ECO:0000256" key="7">
    <source>
        <dbReference type="ARBA" id="ARBA00047851"/>
    </source>
</evidence>
<dbReference type="PANTHER" id="PTHR20857">
    <property type="entry name" value="THIAMINE-PHOSPHATE PYROPHOSPHORYLASE"/>
    <property type="match status" value="1"/>
</dbReference>
<dbReference type="EMBL" id="DVMP01000117">
    <property type="protein sequence ID" value="HIU26060.1"/>
    <property type="molecule type" value="Genomic_DNA"/>
</dbReference>
<comment type="pathway">
    <text evidence="1 9 11">Cofactor biosynthesis; thiamine diphosphate biosynthesis; thiamine phosphate from 4-amino-2-methyl-5-diphosphomethylpyrimidine and 4-methyl-5-(2-phosphoethyl)-thiazole: step 1/1.</text>
</comment>
<dbReference type="InterPro" id="IPR022998">
    <property type="entry name" value="ThiamineP_synth_TenI"/>
</dbReference>
<feature type="domain" description="Thiamine phosphate synthase/TenI" evidence="12">
    <location>
        <begin position="9"/>
        <end position="189"/>
    </location>
</feature>
<dbReference type="GO" id="GO:0009229">
    <property type="term" value="P:thiamine diphosphate biosynthetic process"/>
    <property type="evidence" value="ECO:0007669"/>
    <property type="project" value="UniProtKB-UniRule"/>
</dbReference>
<dbReference type="AlphaFoldDB" id="A0A9D1L6J8"/>
<name>A0A9D1L6J8_9FIRM</name>
<dbReference type="InterPro" id="IPR034291">
    <property type="entry name" value="TMP_synthase"/>
</dbReference>
<feature type="binding site" evidence="9">
    <location>
        <position position="91"/>
    </location>
    <ligand>
        <name>Mg(2+)</name>
        <dbReference type="ChEBI" id="CHEBI:18420"/>
    </ligand>
</feature>
<proteinExistence type="inferred from homology"/>
<gene>
    <name evidence="9 13" type="primary">thiE</name>
    <name evidence="13" type="ORF">IAC50_06180</name>
</gene>
<keyword evidence="5 9" id="KW-0784">Thiamine biosynthesis</keyword>
<protein>
    <recommendedName>
        <fullName evidence="9">Thiamine-phosphate synthase</fullName>
        <shortName evidence="9">TP synthase</shortName>
        <shortName evidence="9">TPS</shortName>
        <ecNumber evidence="9">2.5.1.3</ecNumber>
    </recommendedName>
    <alternativeName>
        <fullName evidence="9">Thiamine-phosphate pyrophosphorylase</fullName>
        <shortName evidence="9">TMP pyrophosphorylase</shortName>
        <shortName evidence="9">TMP-PPase</shortName>
    </alternativeName>
</protein>
<evidence type="ECO:0000256" key="11">
    <source>
        <dbReference type="RuleBase" id="RU004253"/>
    </source>
</evidence>
<evidence type="ECO:0000256" key="6">
    <source>
        <dbReference type="ARBA" id="ARBA00047334"/>
    </source>
</evidence>
<feature type="binding site" evidence="9">
    <location>
        <position position="166"/>
    </location>
    <ligand>
        <name>2-[(2R,5Z)-2-carboxy-4-methylthiazol-5(2H)-ylidene]ethyl phosphate</name>
        <dbReference type="ChEBI" id="CHEBI:62899"/>
    </ligand>
</feature>
<dbReference type="InterPro" id="IPR013785">
    <property type="entry name" value="Aldolase_TIM"/>
</dbReference>
<evidence type="ECO:0000313" key="14">
    <source>
        <dbReference type="Proteomes" id="UP000824090"/>
    </source>
</evidence>
<sequence>MLDRDLLKVYAVTDRRWLNGRTLREAVEEALKGGVTFVQLREKNLKREELLKEAFEIKELCGRYKVPFVINDNPDIAAECGADGVHVGQKDMAAEAARKRLGPERIIGVSVRTVEQAVAAEKSGADYLGVGAVFSTGSKADAKHVSMDTVREICSAVSIPVIAIGGVNEGNVTLLKGTGICGVAIISALFAAGDITEAAEGLAEKVDEMLK</sequence>
<dbReference type="InterPro" id="IPR036206">
    <property type="entry name" value="ThiamineP_synth_sf"/>
</dbReference>
<dbReference type="SUPFAM" id="SSF51391">
    <property type="entry name" value="Thiamin phosphate synthase"/>
    <property type="match status" value="1"/>
</dbReference>
<evidence type="ECO:0000256" key="8">
    <source>
        <dbReference type="ARBA" id="ARBA00047883"/>
    </source>
</evidence>
<evidence type="ECO:0000256" key="4">
    <source>
        <dbReference type="ARBA" id="ARBA00022842"/>
    </source>
</evidence>
<feature type="binding site" evidence="9">
    <location>
        <position position="72"/>
    </location>
    <ligand>
        <name>Mg(2+)</name>
        <dbReference type="ChEBI" id="CHEBI:18420"/>
    </ligand>
</feature>
<comment type="catalytic activity">
    <reaction evidence="6 9 10">
        <text>4-methyl-5-(2-phosphooxyethyl)-thiazole + 4-amino-2-methyl-5-(diphosphooxymethyl)pyrimidine + H(+) = thiamine phosphate + diphosphate</text>
        <dbReference type="Rhea" id="RHEA:22328"/>
        <dbReference type="ChEBI" id="CHEBI:15378"/>
        <dbReference type="ChEBI" id="CHEBI:33019"/>
        <dbReference type="ChEBI" id="CHEBI:37575"/>
        <dbReference type="ChEBI" id="CHEBI:57841"/>
        <dbReference type="ChEBI" id="CHEBI:58296"/>
        <dbReference type="EC" id="2.5.1.3"/>
    </reaction>
</comment>
<evidence type="ECO:0000256" key="3">
    <source>
        <dbReference type="ARBA" id="ARBA00022723"/>
    </source>
</evidence>
<dbReference type="EC" id="2.5.1.3" evidence="9"/>
<dbReference type="Proteomes" id="UP000824090">
    <property type="component" value="Unassembled WGS sequence"/>
</dbReference>
<comment type="similarity">
    <text evidence="9 10">Belongs to the thiamine-phosphate synthase family.</text>
</comment>
<evidence type="ECO:0000256" key="10">
    <source>
        <dbReference type="RuleBase" id="RU003826"/>
    </source>
</evidence>
<dbReference type="PANTHER" id="PTHR20857:SF15">
    <property type="entry name" value="THIAMINE-PHOSPHATE SYNTHASE"/>
    <property type="match status" value="1"/>
</dbReference>
<feature type="binding site" evidence="9">
    <location>
        <position position="139"/>
    </location>
    <ligand>
        <name>4-amino-2-methyl-5-(diphosphooxymethyl)pyrimidine</name>
        <dbReference type="ChEBI" id="CHEBI:57841"/>
    </ligand>
</feature>
<evidence type="ECO:0000256" key="5">
    <source>
        <dbReference type="ARBA" id="ARBA00022977"/>
    </source>
</evidence>
<dbReference type="GO" id="GO:0005737">
    <property type="term" value="C:cytoplasm"/>
    <property type="evidence" value="ECO:0007669"/>
    <property type="project" value="TreeGrafter"/>
</dbReference>
<dbReference type="NCBIfam" id="TIGR00693">
    <property type="entry name" value="thiE"/>
    <property type="match status" value="1"/>
</dbReference>
<comment type="catalytic activity">
    <reaction evidence="7 9 10">
        <text>2-(2-carboxy-4-methylthiazol-5-yl)ethyl phosphate + 4-amino-2-methyl-5-(diphosphooxymethyl)pyrimidine + 2 H(+) = thiamine phosphate + CO2 + diphosphate</text>
        <dbReference type="Rhea" id="RHEA:47848"/>
        <dbReference type="ChEBI" id="CHEBI:15378"/>
        <dbReference type="ChEBI" id="CHEBI:16526"/>
        <dbReference type="ChEBI" id="CHEBI:33019"/>
        <dbReference type="ChEBI" id="CHEBI:37575"/>
        <dbReference type="ChEBI" id="CHEBI:57841"/>
        <dbReference type="ChEBI" id="CHEBI:62890"/>
        <dbReference type="EC" id="2.5.1.3"/>
    </reaction>
</comment>
<comment type="function">
    <text evidence="9">Condenses 4-methyl-5-(beta-hydroxyethyl)thiazole monophosphate (THZ-P) and 2-methyl-4-amino-5-hydroxymethyl pyrimidine pyrophosphate (HMP-PP) to form thiamine monophosphate (TMP).</text>
</comment>
<feature type="binding site" evidence="9">
    <location>
        <begin position="186"/>
        <end position="187"/>
    </location>
    <ligand>
        <name>2-[(2R,5Z)-2-carboxy-4-methylthiazol-5(2H)-ylidene]ethyl phosphate</name>
        <dbReference type="ChEBI" id="CHEBI:62899"/>
    </ligand>
</feature>
<dbReference type="GO" id="GO:0000287">
    <property type="term" value="F:magnesium ion binding"/>
    <property type="evidence" value="ECO:0007669"/>
    <property type="project" value="UniProtKB-UniRule"/>
</dbReference>
<dbReference type="GO" id="GO:0009228">
    <property type="term" value="P:thiamine biosynthetic process"/>
    <property type="evidence" value="ECO:0007669"/>
    <property type="project" value="UniProtKB-KW"/>
</dbReference>
<evidence type="ECO:0000256" key="2">
    <source>
        <dbReference type="ARBA" id="ARBA00022679"/>
    </source>
</evidence>
<evidence type="ECO:0000259" key="12">
    <source>
        <dbReference type="Pfam" id="PF02581"/>
    </source>
</evidence>
<reference evidence="13" key="2">
    <citation type="journal article" date="2021" name="PeerJ">
        <title>Extensive microbial diversity within the chicken gut microbiome revealed by metagenomics and culture.</title>
        <authorList>
            <person name="Gilroy R."/>
            <person name="Ravi A."/>
            <person name="Getino M."/>
            <person name="Pursley I."/>
            <person name="Horton D.L."/>
            <person name="Alikhan N.F."/>
            <person name="Baker D."/>
            <person name="Gharbi K."/>
            <person name="Hall N."/>
            <person name="Watson M."/>
            <person name="Adriaenssens E.M."/>
            <person name="Foster-Nyarko E."/>
            <person name="Jarju S."/>
            <person name="Secka A."/>
            <person name="Antonio M."/>
            <person name="Oren A."/>
            <person name="Chaudhuri R.R."/>
            <person name="La Ragione R."/>
            <person name="Hildebrand F."/>
            <person name="Pallen M.J."/>
        </authorList>
    </citation>
    <scope>NUCLEOTIDE SEQUENCE</scope>
    <source>
        <strain evidence="13">ChiHcec3-6078</strain>
    </source>
</reference>
<evidence type="ECO:0000256" key="9">
    <source>
        <dbReference type="HAMAP-Rule" id="MF_00097"/>
    </source>
</evidence>
<dbReference type="CDD" id="cd00564">
    <property type="entry name" value="TMP_TenI"/>
    <property type="match status" value="1"/>
</dbReference>
<keyword evidence="2 9" id="KW-0808">Transferase</keyword>
<reference evidence="13" key="1">
    <citation type="submission" date="2020-10" db="EMBL/GenBank/DDBJ databases">
        <authorList>
            <person name="Gilroy R."/>
        </authorList>
    </citation>
    <scope>NUCLEOTIDE SEQUENCE</scope>
    <source>
        <strain evidence="13">ChiHcec3-6078</strain>
    </source>
</reference>
<keyword evidence="3 9" id="KW-0479">Metal-binding</keyword>
<evidence type="ECO:0000313" key="13">
    <source>
        <dbReference type="EMBL" id="HIU26060.1"/>
    </source>
</evidence>
<dbReference type="GO" id="GO:0004789">
    <property type="term" value="F:thiamine-phosphate diphosphorylase activity"/>
    <property type="evidence" value="ECO:0007669"/>
    <property type="project" value="UniProtKB-UniRule"/>
</dbReference>
<feature type="binding site" evidence="9">
    <location>
        <begin position="136"/>
        <end position="138"/>
    </location>
    <ligand>
        <name>2-[(2R,5Z)-2-carboxy-4-methylthiazol-5(2H)-ylidene]ethyl phosphate</name>
        <dbReference type="ChEBI" id="CHEBI:62899"/>
    </ligand>
</feature>
<keyword evidence="4 9" id="KW-0460">Magnesium</keyword>
<feature type="binding site" evidence="9">
    <location>
        <position position="110"/>
    </location>
    <ligand>
        <name>4-amino-2-methyl-5-(diphosphooxymethyl)pyrimidine</name>
        <dbReference type="ChEBI" id="CHEBI:57841"/>
    </ligand>
</feature>
<feature type="binding site" evidence="9">
    <location>
        <begin position="39"/>
        <end position="43"/>
    </location>
    <ligand>
        <name>4-amino-2-methyl-5-(diphosphooxymethyl)pyrimidine</name>
        <dbReference type="ChEBI" id="CHEBI:57841"/>
    </ligand>
</feature>
<organism evidence="13 14">
    <name type="scientific">Candidatus Allocopromorpha excrementigallinarum</name>
    <dbReference type="NCBI Taxonomy" id="2840742"/>
    <lineage>
        <taxon>Bacteria</taxon>
        <taxon>Bacillati</taxon>
        <taxon>Bacillota</taxon>
        <taxon>Clostridia</taxon>
        <taxon>Eubacteriales</taxon>
        <taxon>Eubacteriaceae</taxon>
        <taxon>Eubacteriaceae incertae sedis</taxon>
        <taxon>Candidatus Allocopromorpha</taxon>
    </lineage>
</organism>
<evidence type="ECO:0000256" key="1">
    <source>
        <dbReference type="ARBA" id="ARBA00005165"/>
    </source>
</evidence>
<comment type="caution">
    <text evidence="13">The sequence shown here is derived from an EMBL/GenBank/DDBJ whole genome shotgun (WGS) entry which is preliminary data.</text>
</comment>
<dbReference type="Gene3D" id="3.20.20.70">
    <property type="entry name" value="Aldolase class I"/>
    <property type="match status" value="1"/>
</dbReference>
<comment type="catalytic activity">
    <reaction evidence="8 9 10">
        <text>2-[(2R,5Z)-2-carboxy-4-methylthiazol-5(2H)-ylidene]ethyl phosphate + 4-amino-2-methyl-5-(diphosphooxymethyl)pyrimidine + 2 H(+) = thiamine phosphate + CO2 + diphosphate</text>
        <dbReference type="Rhea" id="RHEA:47844"/>
        <dbReference type="ChEBI" id="CHEBI:15378"/>
        <dbReference type="ChEBI" id="CHEBI:16526"/>
        <dbReference type="ChEBI" id="CHEBI:33019"/>
        <dbReference type="ChEBI" id="CHEBI:37575"/>
        <dbReference type="ChEBI" id="CHEBI:57841"/>
        <dbReference type="ChEBI" id="CHEBI:62899"/>
        <dbReference type="EC" id="2.5.1.3"/>
    </reaction>
</comment>
<dbReference type="FunFam" id="3.20.20.70:FF:000096">
    <property type="entry name" value="Thiamine-phosphate synthase"/>
    <property type="match status" value="1"/>
</dbReference>